<dbReference type="RefSeq" id="WP_184018877.1">
    <property type="nucleotide sequence ID" value="NZ_JACHFD010000010.1"/>
</dbReference>
<dbReference type="AlphaFoldDB" id="A0A840VH78"/>
<feature type="signal peptide" evidence="1">
    <location>
        <begin position="1"/>
        <end position="19"/>
    </location>
</feature>
<evidence type="ECO:0000313" key="3">
    <source>
        <dbReference type="EMBL" id="MBB5352121.1"/>
    </source>
</evidence>
<comment type="caution">
    <text evidence="3">The sequence shown here is derived from an EMBL/GenBank/DDBJ whole genome shotgun (WGS) entry which is preliminary data.</text>
</comment>
<feature type="chain" id="PRO_5032603618" description="DUF3616 domain-containing protein" evidence="1">
    <location>
        <begin position="20"/>
        <end position="326"/>
    </location>
</feature>
<evidence type="ECO:0000313" key="4">
    <source>
        <dbReference type="Proteomes" id="UP000557717"/>
    </source>
</evidence>
<evidence type="ECO:0000256" key="1">
    <source>
        <dbReference type="SAM" id="SignalP"/>
    </source>
</evidence>
<protein>
    <recommendedName>
        <fullName evidence="2">DUF3616 domain-containing protein</fullName>
    </recommendedName>
</protein>
<dbReference type="InterPro" id="IPR022060">
    <property type="entry name" value="DUF3616"/>
</dbReference>
<sequence length="326" mass="34966">MKRFHLPLAAALTVAAASASGFRMEILDEPWHLAGFENPLDLSALAAATPTQLLVGSDEMYHVQPGVIDAAAYRIESRRPVALPVPTPDDKTEVDIEGIAWSPTTSAYYVTGSHGVGKKKGDLQPDRLSIFRIPADSSNGTLQLDAMQRASLQPWIRQTALLRPFLHQPLQHNGLNIEGLTAREGQLFIGLRAPNLDGDGLVLELPADAAFTQKATALTVHRVPLGAGRGIREIVAVEGGFILVSGNASAPPSKKIPESAISLPDTRFDLLFWDGRDSTTTLGTLPENGGKAEGLLVLEDTPEHIKILVIFDSLLAGEPLALLVHR</sequence>
<accession>A0A840VH78</accession>
<dbReference type="EMBL" id="JACHFD010000010">
    <property type="protein sequence ID" value="MBB5352121.1"/>
    <property type="molecule type" value="Genomic_DNA"/>
</dbReference>
<keyword evidence="1" id="KW-0732">Signal</keyword>
<gene>
    <name evidence="3" type="ORF">HNR46_002362</name>
</gene>
<reference evidence="3 4" key="1">
    <citation type="submission" date="2020-08" db="EMBL/GenBank/DDBJ databases">
        <title>Genomic Encyclopedia of Type Strains, Phase IV (KMG-IV): sequencing the most valuable type-strain genomes for metagenomic binning, comparative biology and taxonomic classification.</title>
        <authorList>
            <person name="Goeker M."/>
        </authorList>
    </citation>
    <scope>NUCLEOTIDE SEQUENCE [LARGE SCALE GENOMIC DNA]</scope>
    <source>
        <strain evidence="3 4">YC6886</strain>
    </source>
</reference>
<dbReference type="Proteomes" id="UP000557717">
    <property type="component" value="Unassembled WGS sequence"/>
</dbReference>
<dbReference type="Pfam" id="PF12275">
    <property type="entry name" value="DUF3616"/>
    <property type="match status" value="2"/>
</dbReference>
<evidence type="ECO:0000259" key="2">
    <source>
        <dbReference type="Pfam" id="PF12275"/>
    </source>
</evidence>
<feature type="domain" description="DUF3616" evidence="2">
    <location>
        <begin position="41"/>
        <end position="122"/>
    </location>
</feature>
<organism evidence="3 4">
    <name type="scientific">Haloferula luteola</name>
    <dbReference type="NCBI Taxonomy" id="595692"/>
    <lineage>
        <taxon>Bacteria</taxon>
        <taxon>Pseudomonadati</taxon>
        <taxon>Verrucomicrobiota</taxon>
        <taxon>Verrucomicrobiia</taxon>
        <taxon>Verrucomicrobiales</taxon>
        <taxon>Verrucomicrobiaceae</taxon>
        <taxon>Haloferula</taxon>
    </lineage>
</organism>
<name>A0A840VH78_9BACT</name>
<keyword evidence="4" id="KW-1185">Reference proteome</keyword>
<feature type="domain" description="DUF3616" evidence="2">
    <location>
        <begin position="147"/>
        <end position="313"/>
    </location>
</feature>
<proteinExistence type="predicted"/>